<feature type="compositionally biased region" description="Polar residues" evidence="1">
    <location>
        <begin position="1"/>
        <end position="16"/>
    </location>
</feature>
<feature type="region of interest" description="Disordered" evidence="1">
    <location>
        <begin position="1"/>
        <end position="30"/>
    </location>
</feature>
<evidence type="ECO:0000256" key="1">
    <source>
        <dbReference type="SAM" id="MobiDB-lite"/>
    </source>
</evidence>
<feature type="non-terminal residue" evidence="2">
    <location>
        <position position="1"/>
    </location>
</feature>
<name>A0A699UD58_TANCI</name>
<dbReference type="EMBL" id="BKCJ011314326">
    <property type="protein sequence ID" value="GFD19399.1"/>
    <property type="molecule type" value="Genomic_DNA"/>
</dbReference>
<evidence type="ECO:0000313" key="2">
    <source>
        <dbReference type="EMBL" id="GFD19399.1"/>
    </source>
</evidence>
<gene>
    <name evidence="2" type="ORF">Tci_891368</name>
</gene>
<comment type="caution">
    <text evidence="2">The sequence shown here is derived from an EMBL/GenBank/DDBJ whole genome shotgun (WGS) entry which is preliminary data.</text>
</comment>
<dbReference type="AlphaFoldDB" id="A0A699UD58"/>
<proteinExistence type="predicted"/>
<protein>
    <submittedName>
        <fullName evidence="2">Uncharacterized protein</fullName>
    </submittedName>
</protein>
<organism evidence="2">
    <name type="scientific">Tanacetum cinerariifolium</name>
    <name type="common">Dalmatian daisy</name>
    <name type="synonym">Chrysanthemum cinerariifolium</name>
    <dbReference type="NCBI Taxonomy" id="118510"/>
    <lineage>
        <taxon>Eukaryota</taxon>
        <taxon>Viridiplantae</taxon>
        <taxon>Streptophyta</taxon>
        <taxon>Embryophyta</taxon>
        <taxon>Tracheophyta</taxon>
        <taxon>Spermatophyta</taxon>
        <taxon>Magnoliopsida</taxon>
        <taxon>eudicotyledons</taxon>
        <taxon>Gunneridae</taxon>
        <taxon>Pentapetalae</taxon>
        <taxon>asterids</taxon>
        <taxon>campanulids</taxon>
        <taxon>Asterales</taxon>
        <taxon>Asteraceae</taxon>
        <taxon>Asteroideae</taxon>
        <taxon>Anthemideae</taxon>
        <taxon>Anthemidinae</taxon>
        <taxon>Tanacetum</taxon>
    </lineage>
</organism>
<reference evidence="2" key="1">
    <citation type="journal article" date="2019" name="Sci. Rep.">
        <title>Draft genome of Tanacetum cinerariifolium, the natural source of mosquito coil.</title>
        <authorList>
            <person name="Yamashiro T."/>
            <person name="Shiraishi A."/>
            <person name="Satake H."/>
            <person name="Nakayama K."/>
        </authorList>
    </citation>
    <scope>NUCLEOTIDE SEQUENCE</scope>
</reference>
<sequence>GSQNRKASTCGATSSHVAKRTRSALVQSSSSTTRLSLFMGDDDGSDDDDDACVKISLVTPLRSAAVIPFIRNQGGSSATHVAKGSNTRGIMADDAVAPSAGTSHPRPSSGPVPLFRDVSGDMIDGFLAVYG</sequence>
<accession>A0A699UD58</accession>